<protein>
    <submittedName>
        <fullName evidence="2">Uncharacterized protein</fullName>
    </submittedName>
</protein>
<evidence type="ECO:0000313" key="3">
    <source>
        <dbReference type="Proteomes" id="UP000189670"/>
    </source>
</evidence>
<name>A0A1V1NUP6_9BACT</name>
<dbReference type="AlphaFoldDB" id="A0A1V1NUP6"/>
<evidence type="ECO:0000256" key="1">
    <source>
        <dbReference type="SAM" id="Phobius"/>
    </source>
</evidence>
<reference evidence="3" key="1">
    <citation type="submission" date="2012-11" db="EMBL/GenBank/DDBJ databases">
        <authorList>
            <person name="Lucero-Rivera Y.E."/>
            <person name="Tovar-Ramirez D."/>
        </authorList>
    </citation>
    <scope>NUCLEOTIDE SEQUENCE [LARGE SCALE GENOMIC DNA]</scope>
    <source>
        <strain evidence="3">Araruama</strain>
    </source>
</reference>
<dbReference type="Proteomes" id="UP000189670">
    <property type="component" value="Unassembled WGS sequence"/>
</dbReference>
<sequence length="186" mass="20179">MGKEVPPDADNLPAITELFAIFADVIALLLILSEVMALLSIFSDVTALSASFDVVIAESVIPSAIPALKTPAISCLGSISLSPSTVSPKYLTCSLTVKPIGLDCPNTRLYSPAKTLTGNVSDHRLLFWLSYNLNVIFTVELMGIPLEFSSRPWKVKVFCSEAKHIIVKQVTVNKKTIVLKKIVCFI</sequence>
<gene>
    <name evidence="2" type="ORF">OMM_05723</name>
</gene>
<organism evidence="2 3">
    <name type="scientific">Candidatus Magnetoglobus multicellularis str. Araruama</name>
    <dbReference type="NCBI Taxonomy" id="890399"/>
    <lineage>
        <taxon>Bacteria</taxon>
        <taxon>Pseudomonadati</taxon>
        <taxon>Thermodesulfobacteriota</taxon>
        <taxon>Desulfobacteria</taxon>
        <taxon>Desulfobacterales</taxon>
        <taxon>Desulfobacteraceae</taxon>
        <taxon>Candidatus Magnetoglobus</taxon>
    </lineage>
</organism>
<keyword evidence="1" id="KW-0812">Transmembrane</keyword>
<comment type="caution">
    <text evidence="2">The sequence shown here is derived from an EMBL/GenBank/DDBJ whole genome shotgun (WGS) entry which is preliminary data.</text>
</comment>
<evidence type="ECO:0000313" key="2">
    <source>
        <dbReference type="EMBL" id="ETR66281.1"/>
    </source>
</evidence>
<dbReference type="EMBL" id="ATBP01002105">
    <property type="protein sequence ID" value="ETR66281.1"/>
    <property type="molecule type" value="Genomic_DNA"/>
</dbReference>
<proteinExistence type="predicted"/>
<accession>A0A1V1NUP6</accession>
<feature type="transmembrane region" description="Helical" evidence="1">
    <location>
        <begin position="20"/>
        <end position="42"/>
    </location>
</feature>
<keyword evidence="1" id="KW-1133">Transmembrane helix</keyword>
<keyword evidence="1" id="KW-0472">Membrane</keyword>